<dbReference type="InterPro" id="IPR036249">
    <property type="entry name" value="Thioredoxin-like_sf"/>
</dbReference>
<evidence type="ECO:0000259" key="3">
    <source>
        <dbReference type="Pfam" id="PF13192"/>
    </source>
</evidence>
<reference evidence="5" key="1">
    <citation type="submission" date="2016-05" db="EMBL/GenBank/DDBJ databases">
        <authorList>
            <person name="Behera P."/>
            <person name="Vaishampayan P."/>
            <person name="Singh N."/>
            <person name="Raina V."/>
            <person name="Suar M."/>
            <person name="Pattnaik A."/>
            <person name="Rastogi G."/>
        </authorList>
    </citation>
    <scope>NUCLEOTIDE SEQUENCE [LARGE SCALE GENOMIC DNA]</scope>
    <source>
        <strain evidence="5">MP23</strain>
    </source>
</reference>
<dbReference type="PANTHER" id="PTHR36450:SF1">
    <property type="entry name" value="THIOREDOXIN"/>
    <property type="match status" value="1"/>
</dbReference>
<feature type="disulfide bond" description="Redox-active" evidence="2">
    <location>
        <begin position="11"/>
        <end position="14"/>
    </location>
</feature>
<dbReference type="AlphaFoldDB" id="A0A1B7KYZ8"/>
<dbReference type="PANTHER" id="PTHR36450">
    <property type="entry name" value="THIOREDOXIN"/>
    <property type="match status" value="1"/>
</dbReference>
<dbReference type="STRING" id="1691903.A9B99_15445"/>
<evidence type="ECO:0000256" key="1">
    <source>
        <dbReference type="PIRSR" id="PIRSR037031-50"/>
    </source>
</evidence>
<feature type="active site" description="Nucleophile" evidence="1">
    <location>
        <position position="11"/>
    </location>
</feature>
<dbReference type="Proteomes" id="UP000078225">
    <property type="component" value="Unassembled WGS sequence"/>
</dbReference>
<keyword evidence="5" id="KW-1185">Reference proteome</keyword>
<dbReference type="Pfam" id="PF13192">
    <property type="entry name" value="Thioredoxin_3"/>
    <property type="match status" value="1"/>
</dbReference>
<dbReference type="EMBL" id="LYRP01000048">
    <property type="protein sequence ID" value="OAT75271.1"/>
    <property type="molecule type" value="Genomic_DNA"/>
</dbReference>
<accession>A0A1B7KYZ8</accession>
<gene>
    <name evidence="4" type="ORF">A9B99_15445</name>
</gene>
<evidence type="ECO:0000313" key="4">
    <source>
        <dbReference type="EMBL" id="OAT75271.1"/>
    </source>
</evidence>
<feature type="domain" description="Thioredoxin-like fold" evidence="3">
    <location>
        <begin position="3"/>
        <end position="76"/>
    </location>
</feature>
<feature type="active site" description="Nucleophile" evidence="1">
    <location>
        <position position="14"/>
    </location>
</feature>
<evidence type="ECO:0000256" key="2">
    <source>
        <dbReference type="PIRSR" id="PIRSR037031-51"/>
    </source>
</evidence>
<sequence>MKNIKVLGSGCANCRKTCQVIEEVAFDAGETIQLEKVDAIEEIARYGILRTPGVVMDGKVVHSGGVPEREKVAQWFAHH</sequence>
<name>A0A1B7KYZ8_9ENTR</name>
<dbReference type="RefSeq" id="WP_064600828.1">
    <property type="nucleotide sequence ID" value="NZ_CP134782.1"/>
</dbReference>
<comment type="caution">
    <text evidence="4">The sequence shown here is derived from an EMBL/GenBank/DDBJ whole genome shotgun (WGS) entry which is preliminary data.</text>
</comment>
<organism evidence="4 5">
    <name type="scientific">Mangrovibacter phragmitis</name>
    <dbReference type="NCBI Taxonomy" id="1691903"/>
    <lineage>
        <taxon>Bacteria</taxon>
        <taxon>Pseudomonadati</taxon>
        <taxon>Pseudomonadota</taxon>
        <taxon>Gammaproteobacteria</taxon>
        <taxon>Enterobacterales</taxon>
        <taxon>Enterobacteriaceae</taxon>
        <taxon>Mangrovibacter</taxon>
    </lineage>
</organism>
<dbReference type="InterPro" id="IPR012336">
    <property type="entry name" value="Thioredoxin-like_fold"/>
</dbReference>
<keyword evidence="2" id="KW-1015">Disulfide bond</keyword>
<proteinExistence type="predicted"/>
<dbReference type="SUPFAM" id="SSF52833">
    <property type="entry name" value="Thioredoxin-like"/>
    <property type="match status" value="1"/>
</dbReference>
<dbReference type="Gene3D" id="3.40.30.10">
    <property type="entry name" value="Glutaredoxin"/>
    <property type="match status" value="1"/>
</dbReference>
<dbReference type="OrthoDB" id="9800630at2"/>
<evidence type="ECO:0000313" key="5">
    <source>
        <dbReference type="Proteomes" id="UP000078225"/>
    </source>
</evidence>
<dbReference type="InterPro" id="IPR005243">
    <property type="entry name" value="THIRX-like_proc"/>
</dbReference>
<dbReference type="PIRSF" id="PIRSF037031">
    <property type="entry name" value="Redox_disulphide_2"/>
    <property type="match status" value="1"/>
</dbReference>
<keyword evidence="2" id="KW-0676">Redox-active center</keyword>
<dbReference type="NCBIfam" id="TIGR00412">
    <property type="entry name" value="redox_disulf_2"/>
    <property type="match status" value="1"/>
</dbReference>
<protein>
    <submittedName>
        <fullName evidence="4">Glutaredoxin</fullName>
    </submittedName>
</protein>